<organism evidence="1 2">
    <name type="scientific">Sphingomonas populi</name>
    <dbReference type="NCBI Taxonomy" id="2484750"/>
    <lineage>
        <taxon>Bacteria</taxon>
        <taxon>Pseudomonadati</taxon>
        <taxon>Pseudomonadota</taxon>
        <taxon>Alphaproteobacteria</taxon>
        <taxon>Sphingomonadales</taxon>
        <taxon>Sphingomonadaceae</taxon>
        <taxon>Sphingomonas</taxon>
    </lineage>
</organism>
<name>A0A4V2DBT5_9SPHN</name>
<protein>
    <submittedName>
        <fullName evidence="1">Uncharacterized protein</fullName>
    </submittedName>
</protein>
<proteinExistence type="predicted"/>
<reference evidence="1 2" key="1">
    <citation type="submission" date="2019-02" db="EMBL/GenBank/DDBJ databases">
        <authorList>
            <person name="Li Y."/>
        </authorList>
    </citation>
    <scope>NUCLEOTIDE SEQUENCE [LARGE SCALE GENOMIC DNA]</scope>
    <source>
        <strain evidence="1 2">3-7</strain>
    </source>
</reference>
<dbReference type="AlphaFoldDB" id="A0A4V2DBT5"/>
<evidence type="ECO:0000313" key="1">
    <source>
        <dbReference type="EMBL" id="RZF59108.1"/>
    </source>
</evidence>
<accession>A0A4V2DBT5</accession>
<gene>
    <name evidence="1" type="ORF">EWE75_23555</name>
</gene>
<sequence>MLFTNQIPMLVTRKGLPAAVSFDSRWQTDWSLPCPSHLAPRTDFDASAVRAAARRSKDGGQARRLLALAAIYGVTTRK</sequence>
<comment type="caution">
    <text evidence="1">The sequence shown here is derived from an EMBL/GenBank/DDBJ whole genome shotgun (WGS) entry which is preliminary data.</text>
</comment>
<keyword evidence="2" id="KW-1185">Reference proteome</keyword>
<dbReference type="EMBL" id="SGIS01000089">
    <property type="protein sequence ID" value="RZF59108.1"/>
    <property type="molecule type" value="Genomic_DNA"/>
</dbReference>
<evidence type="ECO:0000313" key="2">
    <source>
        <dbReference type="Proteomes" id="UP000292085"/>
    </source>
</evidence>
<dbReference type="Proteomes" id="UP000292085">
    <property type="component" value="Unassembled WGS sequence"/>
</dbReference>